<organism evidence="1 2">
    <name type="scientific">Argiope bruennichi</name>
    <name type="common">Wasp spider</name>
    <name type="synonym">Aranea bruennichi</name>
    <dbReference type="NCBI Taxonomy" id="94029"/>
    <lineage>
        <taxon>Eukaryota</taxon>
        <taxon>Metazoa</taxon>
        <taxon>Ecdysozoa</taxon>
        <taxon>Arthropoda</taxon>
        <taxon>Chelicerata</taxon>
        <taxon>Arachnida</taxon>
        <taxon>Araneae</taxon>
        <taxon>Araneomorphae</taxon>
        <taxon>Entelegynae</taxon>
        <taxon>Araneoidea</taxon>
        <taxon>Araneidae</taxon>
        <taxon>Argiope</taxon>
    </lineage>
</organism>
<dbReference type="Proteomes" id="UP000807504">
    <property type="component" value="Unassembled WGS sequence"/>
</dbReference>
<accession>A0A8T0F281</accession>
<evidence type="ECO:0000313" key="1">
    <source>
        <dbReference type="EMBL" id="KAF8783079.1"/>
    </source>
</evidence>
<evidence type="ECO:0000313" key="2">
    <source>
        <dbReference type="Proteomes" id="UP000807504"/>
    </source>
</evidence>
<reference evidence="1" key="1">
    <citation type="journal article" date="2020" name="bioRxiv">
        <title>Chromosome-level reference genome of the European wasp spider Argiope bruennichi: a resource for studies on range expansion and evolutionary adaptation.</title>
        <authorList>
            <person name="Sheffer M.M."/>
            <person name="Hoppe A."/>
            <person name="Krehenwinkel H."/>
            <person name="Uhl G."/>
            <person name="Kuss A.W."/>
            <person name="Jensen L."/>
            <person name="Jensen C."/>
            <person name="Gillespie R.G."/>
            <person name="Hoff K.J."/>
            <person name="Prost S."/>
        </authorList>
    </citation>
    <scope>NUCLEOTIDE SEQUENCE</scope>
</reference>
<dbReference type="AlphaFoldDB" id="A0A8T0F281"/>
<name>A0A8T0F281_ARGBR</name>
<comment type="caution">
    <text evidence="1">The sequence shown here is derived from an EMBL/GenBank/DDBJ whole genome shotgun (WGS) entry which is preliminary data.</text>
</comment>
<proteinExistence type="predicted"/>
<gene>
    <name evidence="1" type="ORF">HNY73_013290</name>
</gene>
<keyword evidence="2" id="KW-1185">Reference proteome</keyword>
<reference evidence="1" key="2">
    <citation type="submission" date="2020-06" db="EMBL/GenBank/DDBJ databases">
        <authorList>
            <person name="Sheffer M."/>
        </authorList>
    </citation>
    <scope>NUCLEOTIDE SEQUENCE</scope>
</reference>
<protein>
    <submittedName>
        <fullName evidence="1">Uncharacterized protein</fullName>
    </submittedName>
</protein>
<dbReference type="EMBL" id="JABXBU010001863">
    <property type="protein sequence ID" value="KAF8783079.1"/>
    <property type="molecule type" value="Genomic_DNA"/>
</dbReference>
<sequence length="107" mass="11524">MKSCILPIPQGSEINQPLITITAINEKGPHEAAREIPGLGKVATRSMQNPGKCLHRRATNKVVIDVEIAGPGADIFGMESTVEVQDFIDAISLQVDLQENAYKGISQ</sequence>